<sequence>YYTHIFVPAPEEQSNKTEAANQLSTEAALNSIDAFANALTSMFVSDKNSYTTQAAEKLNSMVEQFVHGARQDNIVQANVHMEGSTVGTLEGEQLFSFWFKGETSPMKYKTSGHKIISSADKNTALLVDFNAGKIFLIDQNGNILDTIVDNNIASRLTSTNTNIPAEEIPKRYTLVGLPDSNEPLFEMNIDSELFVLVPEVSDCILQGIEYQIGVPYENPNRQRLNLEPVFGKVLSINTDMYSIHALNDQKRIVAEGTPRRMVEGENAKVIIQANRNTALTNSVRKEAGLLESIIFENGVIIYRPDTHELIIWLKRSKAVDVPQDFIGGVRLKPEEVINPETMCPEPAFSIEALPSASGGYEAYKVNSFNQALQNAGPFTVLETPTRRFIFFSRYEPDGKCVGIECCKDYIRIINKETGEVYEAPIESFEVTPEGIHIKDANGREHNIGVTAEDGRPMVIYNNYPPEPLVSAQGPNGSFWYDPEKGMWHVENAQLLPLLEAFRSGALTQATPGGQIITKPGDNIMNIQAGLGGGPFNLPSLPEQPLLLIIYIELLVLSFVSVRIYFIKKRC</sequence>
<reference evidence="2 3" key="1">
    <citation type="submission" date="2018-06" db="EMBL/GenBank/DDBJ databases">
        <title>Extensive metabolic versatility and redundancy in microbially diverse, dynamic hydrothermal sediments.</title>
        <authorList>
            <person name="Dombrowski N."/>
            <person name="Teske A."/>
            <person name="Baker B.J."/>
        </authorList>
    </citation>
    <scope>NUCLEOTIDE SEQUENCE [LARGE SCALE GENOMIC DNA]</scope>
    <source>
        <strain evidence="2">B9_G13</strain>
    </source>
</reference>
<gene>
    <name evidence="2" type="ORF">DRO07_02525</name>
</gene>
<dbReference type="AlphaFoldDB" id="A0A497JG13"/>
<name>A0A497JG13_9ARCH</name>
<protein>
    <submittedName>
        <fullName evidence="2">Uncharacterized protein</fullName>
    </submittedName>
</protein>
<comment type="caution">
    <text evidence="2">The sequence shown here is derived from an EMBL/GenBank/DDBJ whole genome shotgun (WGS) entry which is preliminary data.</text>
</comment>
<proteinExistence type="predicted"/>
<dbReference type="EMBL" id="QMWO01000087">
    <property type="protein sequence ID" value="RLG69298.1"/>
    <property type="molecule type" value="Genomic_DNA"/>
</dbReference>
<accession>A0A497JG13</accession>
<organism evidence="2 3">
    <name type="scientific">Candidatus Iainarchaeum sp</name>
    <dbReference type="NCBI Taxonomy" id="3101447"/>
    <lineage>
        <taxon>Archaea</taxon>
        <taxon>Candidatus Iainarchaeota</taxon>
        <taxon>Candidatus Iainarchaeia</taxon>
        <taxon>Candidatus Iainarchaeales</taxon>
        <taxon>Candidatus Iainarchaeaceae</taxon>
        <taxon>Candidatus Iainarchaeum</taxon>
    </lineage>
</organism>
<evidence type="ECO:0000313" key="3">
    <source>
        <dbReference type="Proteomes" id="UP000277633"/>
    </source>
</evidence>
<keyword evidence="1" id="KW-0472">Membrane</keyword>
<evidence type="ECO:0000313" key="2">
    <source>
        <dbReference type="EMBL" id="RLG69298.1"/>
    </source>
</evidence>
<dbReference type="Proteomes" id="UP000277633">
    <property type="component" value="Unassembled WGS sequence"/>
</dbReference>
<keyword evidence="1" id="KW-0812">Transmembrane</keyword>
<feature type="non-terminal residue" evidence="2">
    <location>
        <position position="1"/>
    </location>
</feature>
<evidence type="ECO:0000256" key="1">
    <source>
        <dbReference type="SAM" id="Phobius"/>
    </source>
</evidence>
<feature type="transmembrane region" description="Helical" evidence="1">
    <location>
        <begin position="545"/>
        <end position="565"/>
    </location>
</feature>
<keyword evidence="1" id="KW-1133">Transmembrane helix</keyword>